<evidence type="ECO:0000313" key="10">
    <source>
        <dbReference type="EMBL" id="MST62432.1"/>
    </source>
</evidence>
<accession>A0A6N7XDL7</accession>
<dbReference type="Pfam" id="PF12822">
    <property type="entry name" value="ECF_trnsprt"/>
    <property type="match status" value="1"/>
</dbReference>
<protein>
    <recommendedName>
        <fullName evidence="8">Riboflavin transporter</fullName>
    </recommendedName>
</protein>
<dbReference type="InterPro" id="IPR025720">
    <property type="entry name" value="RibU"/>
</dbReference>
<dbReference type="Gene3D" id="1.10.1760.20">
    <property type="match status" value="1"/>
</dbReference>
<dbReference type="PANTHER" id="PTHR38438">
    <property type="entry name" value="RIBOFLAVIN TRANSPORTER RIBU"/>
    <property type="match status" value="1"/>
</dbReference>
<comment type="caution">
    <text evidence="10">The sequence shown here is derived from an EMBL/GenBank/DDBJ whole genome shotgun (WGS) entry which is preliminary data.</text>
</comment>
<keyword evidence="7 8" id="KW-0472">Membrane</keyword>
<evidence type="ECO:0000256" key="7">
    <source>
        <dbReference type="ARBA" id="ARBA00023136"/>
    </source>
</evidence>
<dbReference type="GO" id="GO:0005886">
    <property type="term" value="C:plasma membrane"/>
    <property type="evidence" value="ECO:0007669"/>
    <property type="project" value="UniProtKB-SubCell"/>
</dbReference>
<keyword evidence="5 9" id="KW-0812">Transmembrane</keyword>
<keyword evidence="11" id="KW-1185">Reference proteome</keyword>
<evidence type="ECO:0000256" key="6">
    <source>
        <dbReference type="ARBA" id="ARBA00022989"/>
    </source>
</evidence>
<keyword evidence="6 9" id="KW-1133">Transmembrane helix</keyword>
<sequence length="206" mass="22101">MSKTGVLKNQNSGVSTNKLVKVSLLSAISFILMFVEMPIPGLFPEFLKIDISDIPALIAGLSMGPLAGVAVEVIKNFLHGIVATTTGGVGEIANIIVGSSFVIGASLIYNRKRNIKTLILSLVGATLLMVVVGSVVNYFFLLPFYGQLMGIDAIIGIGKAVNPRVNNLLDFVLWFIGPFNLVKGIMLSILILPLYKKMEVLIRPAN</sequence>
<evidence type="ECO:0000256" key="4">
    <source>
        <dbReference type="ARBA" id="ARBA00022475"/>
    </source>
</evidence>
<dbReference type="EMBL" id="VUNE01000002">
    <property type="protein sequence ID" value="MST62432.1"/>
    <property type="molecule type" value="Genomic_DNA"/>
</dbReference>
<dbReference type="RefSeq" id="WP_154537816.1">
    <property type="nucleotide sequence ID" value="NZ_JAXDWS010000027.1"/>
</dbReference>
<dbReference type="InterPro" id="IPR024529">
    <property type="entry name" value="ECF_trnsprt_substrate-spec"/>
</dbReference>
<evidence type="ECO:0000256" key="2">
    <source>
        <dbReference type="ARBA" id="ARBA00005540"/>
    </source>
</evidence>
<keyword evidence="4 8" id="KW-1003">Cell membrane</keyword>
<dbReference type="PANTHER" id="PTHR38438:SF1">
    <property type="entry name" value="RIBOFLAVIN TRANSPORTER RIBU"/>
    <property type="match status" value="1"/>
</dbReference>
<evidence type="ECO:0000256" key="8">
    <source>
        <dbReference type="PIRNR" id="PIRNR037778"/>
    </source>
</evidence>
<evidence type="ECO:0000256" key="3">
    <source>
        <dbReference type="ARBA" id="ARBA00022448"/>
    </source>
</evidence>
<feature type="transmembrane region" description="Helical" evidence="9">
    <location>
        <begin position="117"/>
        <end position="140"/>
    </location>
</feature>
<feature type="transmembrane region" description="Helical" evidence="9">
    <location>
        <begin position="171"/>
        <end position="195"/>
    </location>
</feature>
<dbReference type="AlphaFoldDB" id="A0A6N7XDL7"/>
<proteinExistence type="inferred from homology"/>
<reference evidence="10 11" key="1">
    <citation type="submission" date="2019-08" db="EMBL/GenBank/DDBJ databases">
        <title>In-depth cultivation of the pig gut microbiome towards novel bacterial diversity and tailored functional studies.</title>
        <authorList>
            <person name="Wylensek D."/>
            <person name="Hitch T.C.A."/>
            <person name="Clavel T."/>
        </authorList>
    </citation>
    <scope>NUCLEOTIDE SEQUENCE [LARGE SCALE GENOMIC DNA]</scope>
    <source>
        <strain evidence="10 11">WCA-SAB-591-4A-A</strain>
    </source>
</reference>
<name>A0A6N7XDL7_9FIRM</name>
<dbReference type="Proteomes" id="UP000440713">
    <property type="component" value="Unassembled WGS sequence"/>
</dbReference>
<dbReference type="GO" id="GO:0032217">
    <property type="term" value="F:riboflavin transmembrane transporter activity"/>
    <property type="evidence" value="ECO:0007669"/>
    <property type="project" value="UniProtKB-UniRule"/>
</dbReference>
<evidence type="ECO:0000256" key="1">
    <source>
        <dbReference type="ARBA" id="ARBA00004651"/>
    </source>
</evidence>
<evidence type="ECO:0000313" key="11">
    <source>
        <dbReference type="Proteomes" id="UP000440713"/>
    </source>
</evidence>
<comment type="subcellular location">
    <subcellularLocation>
        <location evidence="1">Cell membrane</location>
        <topology evidence="1">Multi-pass membrane protein</topology>
    </subcellularLocation>
</comment>
<dbReference type="PIRSF" id="PIRSF037778">
    <property type="entry name" value="UCP037778_transp_RibU"/>
    <property type="match status" value="1"/>
</dbReference>
<feature type="transmembrane region" description="Helical" evidence="9">
    <location>
        <begin position="91"/>
        <end position="110"/>
    </location>
</feature>
<evidence type="ECO:0000256" key="9">
    <source>
        <dbReference type="SAM" id="Phobius"/>
    </source>
</evidence>
<comment type="function">
    <text evidence="8">Probably a riboflavin-binding protein that interacts with the energy-coupling factor (ECF) ABC-transporter complex.</text>
</comment>
<keyword evidence="3 8" id="KW-0813">Transport</keyword>
<gene>
    <name evidence="10" type="ORF">FYJ71_05510</name>
</gene>
<organism evidence="10 11">
    <name type="scientific">Peptostreptococcus porci</name>
    <dbReference type="NCBI Taxonomy" id="2652282"/>
    <lineage>
        <taxon>Bacteria</taxon>
        <taxon>Bacillati</taxon>
        <taxon>Bacillota</taxon>
        <taxon>Clostridia</taxon>
        <taxon>Peptostreptococcales</taxon>
        <taxon>Peptostreptococcaceae</taxon>
        <taxon>Peptostreptococcus</taxon>
    </lineage>
</organism>
<comment type="similarity">
    <text evidence="2 8">Belongs to the prokaryotic riboflavin transporter (P-RFT) (TC 2.A.87) family.</text>
</comment>
<evidence type="ECO:0000256" key="5">
    <source>
        <dbReference type="ARBA" id="ARBA00022692"/>
    </source>
</evidence>
<feature type="transmembrane region" description="Helical" evidence="9">
    <location>
        <begin position="20"/>
        <end position="39"/>
    </location>
</feature>